<proteinExistence type="predicted"/>
<keyword evidence="1" id="KW-0131">Cell cycle</keyword>
<keyword evidence="1" id="KW-0132">Cell division</keyword>
<sequence>MGRFFNTTGPCHPDRHYMLPPSARLVGAQLKRYLSDELYWVLHAPRQTGKTTFLMNWMRELNASGTAAACYISVEICQGITEPERAMPAIIANAVSSAELQLGGRPPELPSNIPALSMLSEFLRRWAAAVAPKPLVILFDEVDVLVGETMVSFLRQLRSGFADRGVGKFPVSVALVGMRDLRDYLIKAKDGVPVNPGSPFNIKQNSATLGNFSRADVEALIRQHVEEKGQLFEPAAIDLIYHYTRGQPWLVNALCQKCVWELVPEETRAPVTAEHIRQAKELLITERAVHLDSLGERLKEPRVRRVVEPILVGKADPELAEGDDFRLCLDLGLVALVDGTPEIANPIYREVIPRVLNQGMQYAIPAPEFRWQRDDGTLDMPVLLREFQDFWRQHSEEWERKASYPEAFPHLLVMAFLQRITNGGGRIEREYAAGRGRVDLAIEWHGRWSVIEIKLVQAGQTREAVIEKGLIQVAGYRDRLKKSEGVAGFPETYLLVFDRRPETRARPWEERLTWETRSDPLGADRPPITVVGA</sequence>
<dbReference type="SUPFAM" id="SSF52540">
    <property type="entry name" value="P-loop containing nucleoside triphosphate hydrolases"/>
    <property type="match status" value="1"/>
</dbReference>
<name>A0A367ZSB2_9BACT</name>
<comment type="caution">
    <text evidence="1">The sequence shown here is derived from an EMBL/GenBank/DDBJ whole genome shotgun (WGS) entry which is preliminary data.</text>
</comment>
<dbReference type="GO" id="GO:0051301">
    <property type="term" value="P:cell division"/>
    <property type="evidence" value="ECO:0007669"/>
    <property type="project" value="UniProtKB-KW"/>
</dbReference>
<evidence type="ECO:0000313" key="1">
    <source>
        <dbReference type="EMBL" id="RCK80737.1"/>
    </source>
</evidence>
<reference evidence="1 2" key="1">
    <citation type="submission" date="2018-05" db="EMBL/GenBank/DDBJ databases">
        <title>A metagenomic window into the 2 km-deep terrestrial subsurface aquifer revealed taxonomically and functionally diverse microbial community comprising novel uncultured bacterial lineages.</title>
        <authorList>
            <person name="Kadnikov V.V."/>
            <person name="Mardanov A.V."/>
            <person name="Beletsky A.V."/>
            <person name="Banks D."/>
            <person name="Pimenov N.V."/>
            <person name="Frank Y.A."/>
            <person name="Karnachuk O.V."/>
            <person name="Ravin N.V."/>
        </authorList>
    </citation>
    <scope>NUCLEOTIDE SEQUENCE [LARGE SCALE GENOMIC DNA]</scope>
    <source>
        <strain evidence="1">BY5</strain>
    </source>
</reference>
<dbReference type="AlphaFoldDB" id="A0A367ZSB2"/>
<dbReference type="Proteomes" id="UP000252355">
    <property type="component" value="Unassembled WGS sequence"/>
</dbReference>
<protein>
    <submittedName>
        <fullName evidence="1">Cell division protein FtsI [Peptidoglycan synthetase]</fullName>
    </submittedName>
</protein>
<dbReference type="Gene3D" id="3.40.50.300">
    <property type="entry name" value="P-loop containing nucleotide triphosphate hydrolases"/>
    <property type="match status" value="1"/>
</dbReference>
<organism evidence="1 2">
    <name type="scientific">Candidatus Ozemobacter sibiricus</name>
    <dbReference type="NCBI Taxonomy" id="2268124"/>
    <lineage>
        <taxon>Bacteria</taxon>
        <taxon>Candidatus Ozemobacteria</taxon>
        <taxon>Candidatus Ozemobacterales</taxon>
        <taxon>Candidatus Ozemobacteraceae</taxon>
        <taxon>Candidatus Ozemobacter</taxon>
    </lineage>
</organism>
<gene>
    <name evidence="1" type="ORF">OZSIB_3050</name>
</gene>
<accession>A0A367ZSB2</accession>
<dbReference type="InterPro" id="IPR027417">
    <property type="entry name" value="P-loop_NTPase"/>
</dbReference>
<evidence type="ECO:0000313" key="2">
    <source>
        <dbReference type="Proteomes" id="UP000252355"/>
    </source>
</evidence>
<dbReference type="EMBL" id="QOQW01000005">
    <property type="protein sequence ID" value="RCK80737.1"/>
    <property type="molecule type" value="Genomic_DNA"/>
</dbReference>